<evidence type="ECO:0000313" key="1">
    <source>
        <dbReference type="EMBL" id="QFS50132.1"/>
    </source>
</evidence>
<name>A0A5P8WC64_9NOSO</name>
<evidence type="ECO:0000313" key="2">
    <source>
        <dbReference type="Proteomes" id="UP000326678"/>
    </source>
</evidence>
<keyword evidence="2" id="KW-1185">Reference proteome</keyword>
<proteinExistence type="predicted"/>
<protein>
    <submittedName>
        <fullName evidence="1">Exosortase</fullName>
    </submittedName>
</protein>
<accession>A0A5P8WC64</accession>
<dbReference type="KEGG" id="nsh:GXM_07626"/>
<gene>
    <name evidence="1" type="ORF">GXM_07626</name>
</gene>
<dbReference type="AlphaFoldDB" id="A0A5P8WC64"/>
<dbReference type="Proteomes" id="UP000326678">
    <property type="component" value="Chromosome Gxm2"/>
</dbReference>
<sequence>MDDSEAILTDIFSVSKPTGLNSLTAGLADAFLQDVATAGGGLQIVYEDAQVEDVGFTTGNGYGVIRIPFPLSLNAVPNTWSLD</sequence>
<dbReference type="EMBL" id="CP045227">
    <property type="protein sequence ID" value="QFS50132.1"/>
    <property type="molecule type" value="Genomic_DNA"/>
</dbReference>
<organism evidence="1 2">
    <name type="scientific">Nostoc sphaeroides CCNUC1</name>
    <dbReference type="NCBI Taxonomy" id="2653204"/>
    <lineage>
        <taxon>Bacteria</taxon>
        <taxon>Bacillati</taxon>
        <taxon>Cyanobacteriota</taxon>
        <taxon>Cyanophyceae</taxon>
        <taxon>Nostocales</taxon>
        <taxon>Nostocaceae</taxon>
        <taxon>Nostoc</taxon>
    </lineage>
</organism>
<reference evidence="1 2" key="1">
    <citation type="submission" date="2019-10" db="EMBL/GenBank/DDBJ databases">
        <title>Genomic and transcriptomic insights into the perfect genentic adaptation of a filamentous nitrogen-fixing cyanobacterium to rice fields.</title>
        <authorList>
            <person name="Chen Z."/>
        </authorList>
    </citation>
    <scope>NUCLEOTIDE SEQUENCE [LARGE SCALE GENOMIC DNA]</scope>
    <source>
        <strain evidence="1">CCNUC1</strain>
    </source>
</reference>